<dbReference type="Gene3D" id="3.10.20.90">
    <property type="entry name" value="Phosphatidylinositol 3-kinase Catalytic Subunit, Chain A, domain 1"/>
    <property type="match status" value="1"/>
</dbReference>
<evidence type="ECO:0000313" key="2">
    <source>
        <dbReference type="Proteomes" id="UP000563151"/>
    </source>
</evidence>
<sequence>MNIMITLDFRAQNKGQFDISLNNEQVIQETIRIVNDGLALNLDLQKINYCKSNREKRVISIYSTFEENNIYTGDRLELLYEDK</sequence>
<keyword evidence="2" id="KW-1185">Reference proteome</keyword>
<comment type="caution">
    <text evidence="1">The sequence shown here is derived from an EMBL/GenBank/DDBJ whole genome shotgun (WGS) entry which is preliminary data.</text>
</comment>
<dbReference type="EMBL" id="JAAZWO010000002">
    <property type="protein sequence ID" value="MBC2396526.1"/>
    <property type="molecule type" value="Genomic_DNA"/>
</dbReference>
<accession>A0A923E892</accession>
<evidence type="ECO:0000313" key="1">
    <source>
        <dbReference type="EMBL" id="MBC2396526.1"/>
    </source>
</evidence>
<protein>
    <submittedName>
        <fullName evidence="1">Uncharacterized protein</fullName>
    </submittedName>
</protein>
<gene>
    <name evidence="1" type="ORF">HGG79_01865</name>
</gene>
<dbReference type="AlphaFoldDB" id="A0A923E892"/>
<name>A0A923E892_CLOTT</name>
<reference evidence="1 2" key="1">
    <citation type="submission" date="2020-04" db="EMBL/GenBank/DDBJ databases">
        <title>Genomic insights into acetone-butanol-ethanol (ABE) fermentation by sequencing solventogenic clostridia strains.</title>
        <authorList>
            <person name="Brown S."/>
        </authorList>
    </citation>
    <scope>NUCLEOTIDE SEQUENCE [LARGE SCALE GENOMIC DNA]</scope>
    <source>
        <strain evidence="1 2">DJ011</strain>
    </source>
</reference>
<proteinExistence type="predicted"/>
<organism evidence="1 2">
    <name type="scientific">Clostridium tetanomorphum</name>
    <dbReference type="NCBI Taxonomy" id="1553"/>
    <lineage>
        <taxon>Bacteria</taxon>
        <taxon>Bacillati</taxon>
        <taxon>Bacillota</taxon>
        <taxon>Clostridia</taxon>
        <taxon>Eubacteriales</taxon>
        <taxon>Clostridiaceae</taxon>
        <taxon>Clostridium</taxon>
    </lineage>
</organism>
<dbReference type="Proteomes" id="UP000563151">
    <property type="component" value="Unassembled WGS sequence"/>
</dbReference>